<comment type="caution">
    <text evidence="2">The sequence shown here is derived from an EMBL/GenBank/DDBJ whole genome shotgun (WGS) entry which is preliminary data.</text>
</comment>
<proteinExistence type="predicted"/>
<gene>
    <name evidence="2" type="ORF">JZO67_000693</name>
</gene>
<name>A0ABV0EJJ9_9ENTE</name>
<evidence type="ECO:0000256" key="1">
    <source>
        <dbReference type="SAM" id="MobiDB-lite"/>
    </source>
</evidence>
<dbReference type="Proteomes" id="UP000664357">
    <property type="component" value="Unassembled WGS sequence"/>
</dbReference>
<dbReference type="EMBL" id="JAFREL020000001">
    <property type="protein sequence ID" value="MEO1768754.1"/>
    <property type="molecule type" value="Genomic_DNA"/>
</dbReference>
<evidence type="ECO:0008006" key="4">
    <source>
        <dbReference type="Google" id="ProtNLM"/>
    </source>
</evidence>
<evidence type="ECO:0000313" key="3">
    <source>
        <dbReference type="Proteomes" id="UP000664357"/>
    </source>
</evidence>
<protein>
    <recommendedName>
        <fullName evidence="4">Lipoprotein</fullName>
    </recommendedName>
</protein>
<feature type="region of interest" description="Disordered" evidence="1">
    <location>
        <begin position="24"/>
        <end position="68"/>
    </location>
</feature>
<keyword evidence="3" id="KW-1185">Reference proteome</keyword>
<reference evidence="2 3" key="1">
    <citation type="submission" date="2024-02" db="EMBL/GenBank/DDBJ databases">
        <title>The Genome Sequence of Enterococcus sp. DIV0159.</title>
        <authorList>
            <person name="Earl A."/>
            <person name="Manson A."/>
            <person name="Gilmore M."/>
            <person name="Sanders J."/>
            <person name="Shea T."/>
            <person name="Howe W."/>
            <person name="Livny J."/>
            <person name="Cuomo C."/>
            <person name="Neafsey D."/>
            <person name="Birren B."/>
        </authorList>
    </citation>
    <scope>NUCLEOTIDE SEQUENCE [LARGE SCALE GENOMIC DNA]</scope>
    <source>
        <strain evidence="2 3">665A</strain>
    </source>
</reference>
<sequence length="241" mass="26828">MRRIALLSSVLISIFLLTSCRNVDEKDSSSSDSLVSTQEVSSISQHSSSKEPAAVSTTSTSETRESVVDTSNLTIDQMKQWVAAIWRKRTSMDPLQDSKYEIILETKEDQLLYARVEAADAQIDTLDVFRVNSDGFLEEAGYYLSQPDQDWIVVSKKYLDTSMVEPKAPAEEISQSARPSDHERAEMVRTTMQQNQGFDENVLAAIPDEEILAANAGNATNSQIAQTADNLLKKYPELQQP</sequence>
<evidence type="ECO:0000313" key="2">
    <source>
        <dbReference type="EMBL" id="MEO1768754.1"/>
    </source>
</evidence>
<dbReference type="PROSITE" id="PS51257">
    <property type="entry name" value="PROKAR_LIPOPROTEIN"/>
    <property type="match status" value="1"/>
</dbReference>
<accession>A0ABV0EJJ9</accession>
<feature type="compositionally biased region" description="Low complexity" evidence="1">
    <location>
        <begin position="30"/>
        <end position="47"/>
    </location>
</feature>
<organism evidence="2 3">
    <name type="scientific">Candidatus Enterococcus ferrettii</name>
    <dbReference type="NCBI Taxonomy" id="2815324"/>
    <lineage>
        <taxon>Bacteria</taxon>
        <taxon>Bacillati</taxon>
        <taxon>Bacillota</taxon>
        <taxon>Bacilli</taxon>
        <taxon>Lactobacillales</taxon>
        <taxon>Enterococcaceae</taxon>
        <taxon>Enterococcus</taxon>
    </lineage>
</organism>
<dbReference type="RefSeq" id="WP_207700857.1">
    <property type="nucleotide sequence ID" value="NZ_JAFREL020000001.1"/>
</dbReference>